<evidence type="ECO:0000256" key="6">
    <source>
        <dbReference type="ARBA" id="ARBA00023163"/>
    </source>
</evidence>
<dbReference type="AlphaFoldDB" id="U4LLV2"/>
<dbReference type="GO" id="GO:0003743">
    <property type="term" value="F:translation initiation factor activity"/>
    <property type="evidence" value="ECO:0007669"/>
    <property type="project" value="UniProtKB-KW"/>
</dbReference>
<gene>
    <name evidence="13" type="ORF">PCON_13764</name>
</gene>
<keyword evidence="7" id="KW-0539">Nucleus</keyword>
<feature type="domain" description="TFIIF beta subunit HTH" evidence="11">
    <location>
        <begin position="273"/>
        <end position="336"/>
    </location>
</feature>
<accession>U4LLV2</accession>
<keyword evidence="5" id="KW-0238">DNA-binding</keyword>
<dbReference type="Pfam" id="PF17683">
    <property type="entry name" value="TFIIF_beta_N"/>
    <property type="match status" value="1"/>
</dbReference>
<dbReference type="PANTHER" id="PTHR10445:SF0">
    <property type="entry name" value="GENERAL TRANSCRIPTION FACTOR IIF SUBUNIT 2"/>
    <property type="match status" value="1"/>
</dbReference>
<feature type="region of interest" description="Disordered" evidence="10">
    <location>
        <begin position="1"/>
        <end position="44"/>
    </location>
</feature>
<evidence type="ECO:0000256" key="5">
    <source>
        <dbReference type="ARBA" id="ARBA00023125"/>
    </source>
</evidence>
<comment type="subcellular location">
    <subcellularLocation>
        <location evidence="1">Nucleus</location>
    </subcellularLocation>
</comment>
<evidence type="ECO:0000256" key="2">
    <source>
        <dbReference type="ARBA" id="ARBA00009543"/>
    </source>
</evidence>
<dbReference type="CDD" id="cd07980">
    <property type="entry name" value="TFIIF_beta"/>
    <property type="match status" value="1"/>
</dbReference>
<evidence type="ECO:0000256" key="10">
    <source>
        <dbReference type="SAM" id="MobiDB-lite"/>
    </source>
</evidence>
<dbReference type="GO" id="GO:0006367">
    <property type="term" value="P:transcription initiation at RNA polymerase II promoter"/>
    <property type="evidence" value="ECO:0007669"/>
    <property type="project" value="InterPro"/>
</dbReference>
<keyword evidence="13" id="KW-0396">Initiation factor</keyword>
<evidence type="ECO:0000313" key="13">
    <source>
        <dbReference type="EMBL" id="CCX32913.1"/>
    </source>
</evidence>
<dbReference type="SUPFAM" id="SSF50916">
    <property type="entry name" value="Rap30/74 interaction domains"/>
    <property type="match status" value="1"/>
</dbReference>
<dbReference type="OMA" id="ANCPEHQ"/>
<name>U4LLV2_PYROM</name>
<evidence type="ECO:0000256" key="7">
    <source>
        <dbReference type="ARBA" id="ARBA00023242"/>
    </source>
</evidence>
<dbReference type="STRING" id="1076935.U4LLV2"/>
<dbReference type="FunFam" id="1.10.10.10:FF:000035">
    <property type="entry name" value="General transcription factor IIF subunit 2"/>
    <property type="match status" value="1"/>
</dbReference>
<proteinExistence type="inferred from homology"/>
<evidence type="ECO:0000256" key="3">
    <source>
        <dbReference type="ARBA" id="ARBA00021453"/>
    </source>
</evidence>
<dbReference type="PANTHER" id="PTHR10445">
    <property type="entry name" value="GENERAL TRANSCRIPTION FACTOR IIF SUBUNIT 2"/>
    <property type="match status" value="1"/>
</dbReference>
<keyword evidence="6" id="KW-0804">Transcription</keyword>
<dbReference type="GO" id="GO:0003677">
    <property type="term" value="F:DNA binding"/>
    <property type="evidence" value="ECO:0007669"/>
    <property type="project" value="UniProtKB-KW"/>
</dbReference>
<dbReference type="GO" id="GO:0005674">
    <property type="term" value="C:transcription factor TFIIF complex"/>
    <property type="evidence" value="ECO:0007669"/>
    <property type="project" value="InterPro"/>
</dbReference>
<reference evidence="13 14" key="1">
    <citation type="journal article" date="2013" name="PLoS Genet.">
        <title>The genome and development-dependent transcriptomes of Pyronema confluens: a window into fungal evolution.</title>
        <authorList>
            <person name="Traeger S."/>
            <person name="Altegoer F."/>
            <person name="Freitag M."/>
            <person name="Gabaldon T."/>
            <person name="Kempken F."/>
            <person name="Kumar A."/>
            <person name="Marcet-Houben M."/>
            <person name="Poggeler S."/>
            <person name="Stajich J.E."/>
            <person name="Nowrousian M."/>
        </authorList>
    </citation>
    <scope>NUCLEOTIDE SEQUENCE [LARGE SCALE GENOMIC DNA]</scope>
    <source>
        <strain evidence="14">CBS 100304</strain>
        <tissue evidence="13">Vegetative mycelium</tissue>
    </source>
</reference>
<dbReference type="InterPro" id="IPR040504">
    <property type="entry name" value="TFIIF_beta_N"/>
</dbReference>
<feature type="compositionally biased region" description="Acidic residues" evidence="10">
    <location>
        <begin position="349"/>
        <end position="368"/>
    </location>
</feature>
<comment type="similarity">
    <text evidence="2">Belongs to the TFIIF beta subunit family.</text>
</comment>
<evidence type="ECO:0000313" key="14">
    <source>
        <dbReference type="Proteomes" id="UP000018144"/>
    </source>
</evidence>
<feature type="region of interest" description="Disordered" evidence="10">
    <location>
        <begin position="336"/>
        <end position="368"/>
    </location>
</feature>
<evidence type="ECO:0000259" key="11">
    <source>
        <dbReference type="Pfam" id="PF02270"/>
    </source>
</evidence>
<dbReference type="InterPro" id="IPR003196">
    <property type="entry name" value="TFIIF_beta"/>
</dbReference>
<dbReference type="Gene3D" id="1.10.10.10">
    <property type="entry name" value="Winged helix-like DNA-binding domain superfamily/Winged helix DNA-binding domain"/>
    <property type="match status" value="1"/>
</dbReference>
<protein>
    <recommendedName>
        <fullName evidence="3">Transcription initiation factor IIF subunit beta</fullName>
    </recommendedName>
    <alternativeName>
        <fullName evidence="9">TFIIF medium subunit</fullName>
    </alternativeName>
    <alternativeName>
        <fullName evidence="8">TFIIF-beta</fullName>
    </alternativeName>
</protein>
<dbReference type="OrthoDB" id="26094at2759"/>
<dbReference type="InterPro" id="IPR036388">
    <property type="entry name" value="WH-like_DNA-bd_sf"/>
</dbReference>
<sequence>MSAPIKLEPGSSSSSAAHIKQEPGVSHIKSENSQSPASAFNDDDELYEDAGDLDILAGQRAVWLVKLPQFLAERWKDIDEDEEIVLGTVRVDNQAPSDKQLKLFLEKNAINGEDIPREYDLNITNMEVTNTYVFTEQDMPGYESKMETGVKEGDPAIPARFLYQNRNRNDKDKGKNRFQPYVRKAIPKRTALVGTAKHECAVLPVYNDEYRQFQLNRTLKEDAPQYSTKFLDDTSVAGNLLMPGTTGNLQNSFTNFIKPTQPIRKANDNKSYRIARADLITQLFSHFSEHEYWSMKGFREVTNQPEAYLKEVLEDIAIMNRSGPYTGKWSLKEEFKQSGHAGASGMDPIDVDDDDDDEGDMEDVPLGK</sequence>
<evidence type="ECO:0000256" key="1">
    <source>
        <dbReference type="ARBA" id="ARBA00004123"/>
    </source>
</evidence>
<keyword evidence="14" id="KW-1185">Reference proteome</keyword>
<evidence type="ECO:0000256" key="9">
    <source>
        <dbReference type="ARBA" id="ARBA00081863"/>
    </source>
</evidence>
<dbReference type="SUPFAM" id="SSF46785">
    <property type="entry name" value="Winged helix' DNA-binding domain"/>
    <property type="match status" value="1"/>
</dbReference>
<organism evidence="13 14">
    <name type="scientific">Pyronema omphalodes (strain CBS 100304)</name>
    <name type="common">Pyronema confluens</name>
    <dbReference type="NCBI Taxonomy" id="1076935"/>
    <lineage>
        <taxon>Eukaryota</taxon>
        <taxon>Fungi</taxon>
        <taxon>Dikarya</taxon>
        <taxon>Ascomycota</taxon>
        <taxon>Pezizomycotina</taxon>
        <taxon>Pezizomycetes</taxon>
        <taxon>Pezizales</taxon>
        <taxon>Pyronemataceae</taxon>
        <taxon>Pyronema</taxon>
    </lineage>
</organism>
<evidence type="ECO:0000256" key="4">
    <source>
        <dbReference type="ARBA" id="ARBA00023015"/>
    </source>
</evidence>
<dbReference type="InterPro" id="IPR036390">
    <property type="entry name" value="WH_DNA-bd_sf"/>
</dbReference>
<dbReference type="Proteomes" id="UP000018144">
    <property type="component" value="Unassembled WGS sequence"/>
</dbReference>
<keyword evidence="4" id="KW-0805">Transcription regulation</keyword>
<evidence type="ECO:0000259" key="12">
    <source>
        <dbReference type="Pfam" id="PF17683"/>
    </source>
</evidence>
<dbReference type="InterPro" id="IPR011039">
    <property type="entry name" value="TFIIF_interaction"/>
</dbReference>
<dbReference type="InterPro" id="IPR040450">
    <property type="entry name" value="TFIIF_beta_HTH"/>
</dbReference>
<evidence type="ECO:0000256" key="8">
    <source>
        <dbReference type="ARBA" id="ARBA00081473"/>
    </source>
</evidence>
<feature type="domain" description="TFIIF beta subunit N-terminal" evidence="12">
    <location>
        <begin position="60"/>
        <end position="205"/>
    </location>
</feature>
<keyword evidence="13" id="KW-0648">Protein biosynthesis</keyword>
<dbReference type="Pfam" id="PF02270">
    <property type="entry name" value="TFIIF_beta"/>
    <property type="match status" value="1"/>
</dbReference>
<dbReference type="EMBL" id="HF935907">
    <property type="protein sequence ID" value="CCX32913.1"/>
    <property type="molecule type" value="Genomic_DNA"/>
</dbReference>
<dbReference type="eggNOG" id="KOG2905">
    <property type="taxonomic scope" value="Eukaryota"/>
</dbReference>